<dbReference type="GO" id="GO:0008333">
    <property type="term" value="P:endosome to lysosome transport"/>
    <property type="evidence" value="ECO:0007669"/>
    <property type="project" value="TreeGrafter"/>
</dbReference>
<protein>
    <recommendedName>
        <fullName evidence="6">Ras-related protein Rab</fullName>
    </recommendedName>
</protein>
<dbReference type="PROSITE" id="PS51421">
    <property type="entry name" value="RAS"/>
    <property type="match status" value="1"/>
</dbReference>
<evidence type="ECO:0000256" key="1">
    <source>
        <dbReference type="ARBA" id="ARBA00006270"/>
    </source>
</evidence>
<dbReference type="InterPro" id="IPR005225">
    <property type="entry name" value="Small_GTP-bd"/>
</dbReference>
<dbReference type="EMBL" id="OV121138">
    <property type="protein sequence ID" value="CAH0559893.1"/>
    <property type="molecule type" value="Genomic_DNA"/>
</dbReference>
<dbReference type="SMART" id="SM00173">
    <property type="entry name" value="RAS"/>
    <property type="match status" value="1"/>
</dbReference>
<keyword evidence="3" id="KW-0342">GTP-binding</keyword>
<dbReference type="Proteomes" id="UP001154078">
    <property type="component" value="Chromosome 7"/>
</dbReference>
<dbReference type="PANTHER" id="PTHR47981">
    <property type="entry name" value="RAB FAMILY"/>
    <property type="match status" value="1"/>
</dbReference>
<dbReference type="GO" id="GO:0005525">
    <property type="term" value="F:GTP binding"/>
    <property type="evidence" value="ECO:0007669"/>
    <property type="project" value="UniProtKB-KW"/>
</dbReference>
<dbReference type="AlphaFoldDB" id="A0A9P0BDR3"/>
<evidence type="ECO:0008006" key="6">
    <source>
        <dbReference type="Google" id="ProtNLM"/>
    </source>
</evidence>
<dbReference type="GO" id="GO:0003924">
    <property type="term" value="F:GTPase activity"/>
    <property type="evidence" value="ECO:0007669"/>
    <property type="project" value="InterPro"/>
</dbReference>
<sequence length="221" mass="25519">MALNQEMCDIYRLNNLHKNEFNLKFVVIGDFGVGKTSIINRYVDGEFSQKYCITIGADFSLKTIEWDDDTRIFLQLWDIAGHEKFSSLTGVFYRHSVGAAIVFDLTRPETFNSVPQWLNDLRRKTQLPDGKNIPVVILANKGDMTVDTMPQEITDFCENNNILAWYITSAKSNIQIDEAMIRLIMESLNPIEIEYTKVDNNIIKLNETKKTSKPFWKCFNT</sequence>
<reference evidence="4" key="1">
    <citation type="submission" date="2021-12" db="EMBL/GenBank/DDBJ databases">
        <authorList>
            <person name="King R."/>
        </authorList>
    </citation>
    <scope>NUCLEOTIDE SEQUENCE</scope>
</reference>
<dbReference type="PRINTS" id="PR00449">
    <property type="entry name" value="RASTRNSFRMNG"/>
</dbReference>
<dbReference type="GO" id="GO:0005764">
    <property type="term" value="C:lysosome"/>
    <property type="evidence" value="ECO:0007669"/>
    <property type="project" value="TreeGrafter"/>
</dbReference>
<dbReference type="GO" id="GO:0045335">
    <property type="term" value="C:phagocytic vesicle"/>
    <property type="evidence" value="ECO:0007669"/>
    <property type="project" value="TreeGrafter"/>
</dbReference>
<comment type="similarity">
    <text evidence="1">Belongs to the small GTPase superfamily. Rab family.</text>
</comment>
<dbReference type="GO" id="GO:0090385">
    <property type="term" value="P:phagosome-lysosome fusion"/>
    <property type="evidence" value="ECO:0007669"/>
    <property type="project" value="TreeGrafter"/>
</dbReference>
<dbReference type="SMART" id="SM00174">
    <property type="entry name" value="RHO"/>
    <property type="match status" value="1"/>
</dbReference>
<dbReference type="PANTHER" id="PTHR47981:SF39">
    <property type="entry name" value="RAS-RELATED PROTEIN RAB"/>
    <property type="match status" value="1"/>
</dbReference>
<dbReference type="SMART" id="SM00176">
    <property type="entry name" value="RAN"/>
    <property type="match status" value="1"/>
</dbReference>
<dbReference type="SMART" id="SM00175">
    <property type="entry name" value="RAB"/>
    <property type="match status" value="1"/>
</dbReference>
<organism evidence="4 5">
    <name type="scientific">Brassicogethes aeneus</name>
    <name type="common">Rape pollen beetle</name>
    <name type="synonym">Meligethes aeneus</name>
    <dbReference type="NCBI Taxonomy" id="1431903"/>
    <lineage>
        <taxon>Eukaryota</taxon>
        <taxon>Metazoa</taxon>
        <taxon>Ecdysozoa</taxon>
        <taxon>Arthropoda</taxon>
        <taxon>Hexapoda</taxon>
        <taxon>Insecta</taxon>
        <taxon>Pterygota</taxon>
        <taxon>Neoptera</taxon>
        <taxon>Endopterygota</taxon>
        <taxon>Coleoptera</taxon>
        <taxon>Polyphaga</taxon>
        <taxon>Cucujiformia</taxon>
        <taxon>Nitidulidae</taxon>
        <taxon>Meligethinae</taxon>
        <taxon>Brassicogethes</taxon>
    </lineage>
</organism>
<keyword evidence="5" id="KW-1185">Reference proteome</keyword>
<evidence type="ECO:0000313" key="5">
    <source>
        <dbReference type="Proteomes" id="UP001154078"/>
    </source>
</evidence>
<proteinExistence type="inferred from homology"/>
<accession>A0A9P0BDR3</accession>
<evidence type="ECO:0000256" key="3">
    <source>
        <dbReference type="ARBA" id="ARBA00023134"/>
    </source>
</evidence>
<dbReference type="PROSITE" id="PS51419">
    <property type="entry name" value="RAB"/>
    <property type="match status" value="1"/>
</dbReference>
<dbReference type="InterPro" id="IPR027417">
    <property type="entry name" value="P-loop_NTPase"/>
</dbReference>
<dbReference type="GO" id="GO:0005770">
    <property type="term" value="C:late endosome"/>
    <property type="evidence" value="ECO:0007669"/>
    <property type="project" value="TreeGrafter"/>
</dbReference>
<gene>
    <name evidence="4" type="ORF">MELIAE_LOCUS9766</name>
</gene>
<dbReference type="FunFam" id="3.40.50.300:FF:001447">
    <property type="entry name" value="Ras-related protein Rab-1B"/>
    <property type="match status" value="1"/>
</dbReference>
<dbReference type="InterPro" id="IPR001806">
    <property type="entry name" value="Small_GTPase"/>
</dbReference>
<evidence type="ECO:0000313" key="4">
    <source>
        <dbReference type="EMBL" id="CAH0559893.1"/>
    </source>
</evidence>
<dbReference type="NCBIfam" id="TIGR00231">
    <property type="entry name" value="small_GTP"/>
    <property type="match status" value="1"/>
</dbReference>
<keyword evidence="2" id="KW-0547">Nucleotide-binding</keyword>
<dbReference type="OrthoDB" id="245989at2759"/>
<dbReference type="Gene3D" id="3.40.50.300">
    <property type="entry name" value="P-loop containing nucleotide triphosphate hydrolases"/>
    <property type="match status" value="1"/>
</dbReference>
<dbReference type="SUPFAM" id="SSF52540">
    <property type="entry name" value="P-loop containing nucleoside triphosphate hydrolases"/>
    <property type="match status" value="1"/>
</dbReference>
<evidence type="ECO:0000256" key="2">
    <source>
        <dbReference type="ARBA" id="ARBA00022741"/>
    </source>
</evidence>
<dbReference type="Pfam" id="PF00071">
    <property type="entry name" value="Ras"/>
    <property type="match status" value="1"/>
</dbReference>
<name>A0A9P0BDR3_BRAAE</name>